<dbReference type="Pfam" id="PF00063">
    <property type="entry name" value="Myosin_head"/>
    <property type="match status" value="1"/>
</dbReference>
<dbReference type="Gene3D" id="1.10.10.820">
    <property type="match status" value="1"/>
</dbReference>
<feature type="coiled-coil region" evidence="7">
    <location>
        <begin position="1128"/>
        <end position="1361"/>
    </location>
</feature>
<dbReference type="SMART" id="SM00242">
    <property type="entry name" value="MYSc"/>
    <property type="match status" value="1"/>
</dbReference>
<keyword evidence="1 6" id="KW-0547">Nucleotide-binding</keyword>
<dbReference type="Gene3D" id="1.20.120.720">
    <property type="entry name" value="Myosin VI head, motor domain, U50 subdomain"/>
    <property type="match status" value="1"/>
</dbReference>
<keyword evidence="4 6" id="KW-0518">Myosin</keyword>
<comment type="caution">
    <text evidence="6">Lacks conserved residue(s) required for the propagation of feature annotation.</text>
</comment>
<reference evidence="10" key="2">
    <citation type="submission" date="2015-08" db="UniProtKB">
        <authorList>
            <consortium name="WormBaseParasite"/>
        </authorList>
    </citation>
    <scope>IDENTIFICATION</scope>
</reference>
<dbReference type="STRING" id="75913.A0A0K0F3X4"/>
<feature type="binding site" evidence="6">
    <location>
        <begin position="313"/>
        <end position="320"/>
    </location>
    <ligand>
        <name>ATP</name>
        <dbReference type="ChEBI" id="CHEBI:30616"/>
    </ligand>
</feature>
<dbReference type="SUPFAM" id="SSF50156">
    <property type="entry name" value="PDZ domain-like"/>
    <property type="match status" value="1"/>
</dbReference>
<keyword evidence="6" id="KW-0009">Actin-binding</keyword>
<evidence type="ECO:0000256" key="1">
    <source>
        <dbReference type="ARBA" id="ARBA00022741"/>
    </source>
</evidence>
<feature type="domain" description="Myosin motor" evidence="8">
    <location>
        <begin position="218"/>
        <end position="957"/>
    </location>
</feature>
<dbReference type="InterPro" id="IPR027417">
    <property type="entry name" value="P-loop_NTPase"/>
</dbReference>
<dbReference type="GO" id="GO:0032982">
    <property type="term" value="C:myosin filament"/>
    <property type="evidence" value="ECO:0007669"/>
    <property type="project" value="TreeGrafter"/>
</dbReference>
<dbReference type="PANTHER" id="PTHR45615">
    <property type="entry name" value="MYOSIN HEAVY CHAIN, NON-MUSCLE"/>
    <property type="match status" value="1"/>
</dbReference>
<dbReference type="WBParaSite" id="SVE_0350900.1">
    <property type="protein sequence ID" value="SVE_0350900.1"/>
    <property type="gene ID" value="SVE_0350900"/>
</dbReference>
<keyword evidence="2 6" id="KW-0067">ATP-binding</keyword>
<dbReference type="PROSITE" id="PS51456">
    <property type="entry name" value="MYOSIN_MOTOR"/>
    <property type="match status" value="1"/>
</dbReference>
<dbReference type="PANTHER" id="PTHR45615:SF36">
    <property type="entry name" value="MYOSIN HEAVY CHAIN-LIKE, ISOFORM B-RELATED"/>
    <property type="match status" value="1"/>
</dbReference>
<evidence type="ECO:0000256" key="3">
    <source>
        <dbReference type="ARBA" id="ARBA00023054"/>
    </source>
</evidence>
<evidence type="ECO:0000256" key="2">
    <source>
        <dbReference type="ARBA" id="ARBA00022840"/>
    </source>
</evidence>
<keyword evidence="5 6" id="KW-0505">Motor protein</keyword>
<evidence type="ECO:0000313" key="9">
    <source>
        <dbReference type="Proteomes" id="UP000035680"/>
    </source>
</evidence>
<dbReference type="GO" id="GO:0016460">
    <property type="term" value="C:myosin II complex"/>
    <property type="evidence" value="ECO:0007669"/>
    <property type="project" value="TreeGrafter"/>
</dbReference>
<dbReference type="InterPro" id="IPR036034">
    <property type="entry name" value="PDZ_sf"/>
</dbReference>
<feature type="coiled-coil region" evidence="7">
    <location>
        <begin position="1403"/>
        <end position="1521"/>
    </location>
</feature>
<proteinExistence type="inferred from homology"/>
<evidence type="ECO:0000256" key="6">
    <source>
        <dbReference type="PROSITE-ProRule" id="PRU00782"/>
    </source>
</evidence>
<dbReference type="Gene3D" id="3.40.850.10">
    <property type="entry name" value="Kinesin motor domain"/>
    <property type="match status" value="1"/>
</dbReference>
<evidence type="ECO:0000256" key="4">
    <source>
        <dbReference type="ARBA" id="ARBA00023123"/>
    </source>
</evidence>
<dbReference type="Proteomes" id="UP000035680">
    <property type="component" value="Unassembled WGS sequence"/>
</dbReference>
<evidence type="ECO:0000256" key="5">
    <source>
        <dbReference type="ARBA" id="ARBA00023175"/>
    </source>
</evidence>
<dbReference type="Gene3D" id="1.20.58.530">
    <property type="match status" value="1"/>
</dbReference>
<protein>
    <submittedName>
        <fullName evidence="10">Myosin heavy chain-like (inferred by orthology to a D. melanogaster protein)</fullName>
    </submittedName>
</protein>
<comment type="similarity">
    <text evidence="6">Belongs to the TRAFAC class myosin-kinesin ATPase superfamily. Myosin family.</text>
</comment>
<dbReference type="Pfam" id="PF24556">
    <property type="entry name" value="SH3_Myosin-XVIIIa"/>
    <property type="match status" value="1"/>
</dbReference>
<dbReference type="GO" id="GO:0005737">
    <property type="term" value="C:cytoplasm"/>
    <property type="evidence" value="ECO:0007669"/>
    <property type="project" value="TreeGrafter"/>
</dbReference>
<sequence length="1691" mass="195371">MINNETLNSSQNSSFNFYGLQLPALDSVKASRRNVILSLSEINGYGFRWRRIQVPDKNSQWKLKQSVLLEPTDGCIGPPHVEEFHYKIYPGDILLAINNIDVREMNFRVLDNMLKNMNSDTIELTVENIPELADIKGFDDNSENLDNNDLNLTQSSLDATEYKNIPENNQFWLSHKNGYIMCELKERMENGRVRVLVGNKELVVDESDIDKANPHTINGINDVANLKYINDTTILHNIRQRLGAGLNYTDAGTRNLIAILKEDITSDNDLKRLIPKIKGVRRNDMPPHIYSKAQQVLRNIQSTGRSQGIVFTGGRGSGKSYQISCFIEYLINVGTWSKNFNSTIINDAICLLDIFGNSPSMFSVSSTNYVKLLSIPIENNGTMSGLKIETFLLDTEKLISSTNTLGTFHICSLFYNQMPNELRDQLFLNKIDKPKLLGGNNLNDLDNVFTWEKLQQVFFNTKFDESKKLGIYKILGAIFHLYQASATIGDCNRSNFVNVSNAEYAGKLLNVSVNDLYEVIFKGSLNNDKKPAVSSLMDRFKMSNKNQSGIDALGSFIKTLYQEMFNSIVGHINEVFTPKNSSTFITLLDYPGYNNHISLTNMDISSDLSDFINNYFNERILELSYDVHFKNAAEFYASQEIDDVELNGPIISPSYVTRLFDTRDTSSKTADIQARSNKKKGLIALVEEESMYPGGSDIGFVNRIHLHYDNSTIIRRGKDKKVFILSHLLDNFKTKYNADNWCRRVQPSKSANAVLPFLRLIVIKNEDFSNLFLPVLRPNSDSNVQRMRRATQAINTESGNLKYGSGYFSSIVCQVDGVINCILRMSSIYMIHCIAPFIKTTFNNSKIMNGNDKNYKPSMNDVMDVCFVRKQLKAIFILELVRGYNNSFPERMIYINFRRRFNCLLKDDGNYNDICDDRVCIRNLFTLINLPENVYRFGMSNLLLKSDVLNMLEEKRDTMLSSTMIEFQRMCKAYVYNIKRKENEVKESAIIVIQKNYSKYKLTKNDPWIKLFYNVKPLLGVMQHEKQVTEEALKIKNLENENCSLKLSKIKLEERIAELEMQISMEMQNSDDIHKALQGVMDEKNVLEVALQEFKDIQKKSSSITESGINSTSPTPTEVVNNSIMEELNELRENELNFKITIKKLKAELDDVRRELDNVQSTNTMLVKKQESVNELEKKCQEKIENVLKEKENISKQRNDLNRNFEKQRSELQALKNENSELRLNNSKLRKDFDELKLSVASRSTNDLTSDNLQSKRELEKKVEELEDELEETCEKNDILNQNNNRLMLQIEKMKNQISREMEQRENEISDLRHQYNKRQKMFEEQIEDLNNSNKGLSNQNKLLEEKVRVLESEHSENEMRQSNYKFEYNNLLTLLRDKEALLAHERENSDSKKLLSKYKLLLEDAEHRITITKKTNVSLEMELADIKTQYENAISSKNTAENRNRQLKQDLSSSEHEVTLLNEQVYKLTSQVKQLIEDKKEENILKNEMCETIQDLNSTIKRLQDEIQSMSSDINYHTKNCVDKHKYCIMELKVKELESKLELEHGLNQHLTAMNNLKCDEIEKYISLHESSKNTLDKERLDRKQLLEKISLLNEEISRFTKQDLDNKNKINNLELEISMMTATIQSVKSDLKLAENRANALNNVLESRIETFDDIEEEREFDVNEDNINEVLDDDQISNNTKKNVIISP</sequence>
<dbReference type="InterPro" id="IPR001609">
    <property type="entry name" value="Myosin_head_motor_dom-like"/>
</dbReference>
<dbReference type="GO" id="GO:0031032">
    <property type="term" value="P:actomyosin structure organization"/>
    <property type="evidence" value="ECO:0007669"/>
    <property type="project" value="TreeGrafter"/>
</dbReference>
<dbReference type="InterPro" id="IPR057772">
    <property type="entry name" value="SH3_Myo18a"/>
</dbReference>
<dbReference type="Gene3D" id="1.20.5.4820">
    <property type="match status" value="1"/>
</dbReference>
<dbReference type="GO" id="GO:0005524">
    <property type="term" value="F:ATP binding"/>
    <property type="evidence" value="ECO:0007669"/>
    <property type="project" value="UniProtKB-UniRule"/>
</dbReference>
<dbReference type="GO" id="GO:0003774">
    <property type="term" value="F:cytoskeletal motor activity"/>
    <property type="evidence" value="ECO:0007669"/>
    <property type="project" value="UniProtKB-UniRule"/>
</dbReference>
<feature type="coiled-coil region" evidence="7">
    <location>
        <begin position="1021"/>
        <end position="1069"/>
    </location>
</feature>
<dbReference type="GO" id="GO:0051015">
    <property type="term" value="F:actin filament binding"/>
    <property type="evidence" value="ECO:0007669"/>
    <property type="project" value="TreeGrafter"/>
</dbReference>
<evidence type="ECO:0000259" key="8">
    <source>
        <dbReference type="PROSITE" id="PS51456"/>
    </source>
</evidence>
<keyword evidence="3 7" id="KW-0175">Coiled coil</keyword>
<reference evidence="9" key="1">
    <citation type="submission" date="2014-07" db="EMBL/GenBank/DDBJ databases">
        <authorList>
            <person name="Martin A.A"/>
            <person name="De Silva N."/>
        </authorList>
    </citation>
    <scope>NUCLEOTIDE SEQUENCE</scope>
</reference>
<feature type="coiled-coil region" evidence="7">
    <location>
        <begin position="1577"/>
        <end position="1646"/>
    </location>
</feature>
<keyword evidence="9" id="KW-1185">Reference proteome</keyword>
<organism evidence="9 10">
    <name type="scientific">Strongyloides venezuelensis</name>
    <name type="common">Threadworm</name>
    <dbReference type="NCBI Taxonomy" id="75913"/>
    <lineage>
        <taxon>Eukaryota</taxon>
        <taxon>Metazoa</taxon>
        <taxon>Ecdysozoa</taxon>
        <taxon>Nematoda</taxon>
        <taxon>Chromadorea</taxon>
        <taxon>Rhabditida</taxon>
        <taxon>Tylenchina</taxon>
        <taxon>Panagrolaimomorpha</taxon>
        <taxon>Strongyloidoidea</taxon>
        <taxon>Strongyloididae</taxon>
        <taxon>Strongyloides</taxon>
    </lineage>
</organism>
<dbReference type="SUPFAM" id="SSF52540">
    <property type="entry name" value="P-loop containing nucleoside triphosphate hydrolases"/>
    <property type="match status" value="1"/>
</dbReference>
<accession>A0A0K0F3X4</accession>
<name>A0A0K0F3X4_STRVS</name>
<evidence type="ECO:0000256" key="7">
    <source>
        <dbReference type="SAM" id="Coils"/>
    </source>
</evidence>
<dbReference type="InterPro" id="IPR036961">
    <property type="entry name" value="Kinesin_motor_dom_sf"/>
</dbReference>
<evidence type="ECO:0000313" key="10">
    <source>
        <dbReference type="WBParaSite" id="SVE_0350900.1"/>
    </source>
</evidence>